<keyword evidence="7" id="KW-0131">Cell cycle</keyword>
<evidence type="ECO:0000313" key="11">
    <source>
        <dbReference type="EMBL" id="KAG6404436.1"/>
    </source>
</evidence>
<feature type="compositionally biased region" description="Polar residues" evidence="9">
    <location>
        <begin position="138"/>
        <end position="156"/>
    </location>
</feature>
<evidence type="ECO:0000256" key="8">
    <source>
        <dbReference type="PROSITE-ProRule" id="PRU00221"/>
    </source>
</evidence>
<evidence type="ECO:0000259" key="10">
    <source>
        <dbReference type="Pfam" id="PF24807"/>
    </source>
</evidence>
<comment type="caution">
    <text evidence="11">The sequence shown here is derived from an EMBL/GenBank/DDBJ whole genome shotgun (WGS) entry which is preliminary data.</text>
</comment>
<dbReference type="PANTHER" id="PTHR19918:SF36">
    <property type="entry name" value="PROTEIN FIZZY-RELATED 3"/>
    <property type="match status" value="1"/>
</dbReference>
<evidence type="ECO:0000256" key="5">
    <source>
        <dbReference type="ARBA" id="ARBA00022737"/>
    </source>
</evidence>
<dbReference type="GO" id="GO:1905786">
    <property type="term" value="P:positive regulation of anaphase-promoting complex-dependent catabolic process"/>
    <property type="evidence" value="ECO:0007669"/>
    <property type="project" value="TreeGrafter"/>
</dbReference>
<dbReference type="InterPro" id="IPR056150">
    <property type="entry name" value="WD40_CDC20-Fz"/>
</dbReference>
<evidence type="ECO:0000256" key="6">
    <source>
        <dbReference type="ARBA" id="ARBA00022776"/>
    </source>
</evidence>
<feature type="repeat" description="WD" evidence="8">
    <location>
        <begin position="307"/>
        <end position="348"/>
    </location>
</feature>
<dbReference type="GO" id="GO:1990757">
    <property type="term" value="F:ubiquitin ligase activator activity"/>
    <property type="evidence" value="ECO:0007669"/>
    <property type="project" value="TreeGrafter"/>
</dbReference>
<feature type="repeat" description="WD" evidence="8">
    <location>
        <begin position="349"/>
        <end position="393"/>
    </location>
</feature>
<evidence type="ECO:0000256" key="4">
    <source>
        <dbReference type="ARBA" id="ARBA00022618"/>
    </source>
</evidence>
<feature type="compositionally biased region" description="Polar residues" evidence="9">
    <location>
        <begin position="620"/>
        <end position="634"/>
    </location>
</feature>
<feature type="region of interest" description="Disordered" evidence="9">
    <location>
        <begin position="110"/>
        <end position="129"/>
    </location>
</feature>
<organism evidence="11">
    <name type="scientific">Salvia splendens</name>
    <name type="common">Scarlet sage</name>
    <dbReference type="NCBI Taxonomy" id="180675"/>
    <lineage>
        <taxon>Eukaryota</taxon>
        <taxon>Viridiplantae</taxon>
        <taxon>Streptophyta</taxon>
        <taxon>Embryophyta</taxon>
        <taxon>Tracheophyta</taxon>
        <taxon>Spermatophyta</taxon>
        <taxon>Magnoliopsida</taxon>
        <taxon>eudicotyledons</taxon>
        <taxon>Gunneridae</taxon>
        <taxon>Pentapetalae</taxon>
        <taxon>asterids</taxon>
        <taxon>lamiids</taxon>
        <taxon>Lamiales</taxon>
        <taxon>Lamiaceae</taxon>
        <taxon>Nepetoideae</taxon>
        <taxon>Mentheae</taxon>
        <taxon>Salviinae</taxon>
        <taxon>Salvia</taxon>
        <taxon>Salvia subgen. Calosphace</taxon>
        <taxon>core Calosphace</taxon>
    </lineage>
</organism>
<evidence type="ECO:0000256" key="1">
    <source>
        <dbReference type="ARBA" id="ARBA00004906"/>
    </source>
</evidence>
<feature type="region of interest" description="Disordered" evidence="9">
    <location>
        <begin position="612"/>
        <end position="654"/>
    </location>
</feature>
<dbReference type="PANTHER" id="PTHR19918">
    <property type="entry name" value="CELL DIVISION CYCLE 20 CDC20 FIZZY -RELATED"/>
    <property type="match status" value="1"/>
</dbReference>
<keyword evidence="5" id="KW-0677">Repeat</keyword>
<feature type="compositionally biased region" description="Basic residues" evidence="9">
    <location>
        <begin position="167"/>
        <end position="176"/>
    </location>
</feature>
<dbReference type="GO" id="GO:0010997">
    <property type="term" value="F:anaphase-promoting complex binding"/>
    <property type="evidence" value="ECO:0007669"/>
    <property type="project" value="InterPro"/>
</dbReference>
<dbReference type="PROSITE" id="PS50294">
    <property type="entry name" value="WD_REPEATS_REGION"/>
    <property type="match status" value="2"/>
</dbReference>
<dbReference type="InterPro" id="IPR019775">
    <property type="entry name" value="WD40_repeat_CS"/>
</dbReference>
<dbReference type="InterPro" id="IPR001680">
    <property type="entry name" value="WD40_rpt"/>
</dbReference>
<keyword evidence="12" id="KW-1185">Reference proteome</keyword>
<evidence type="ECO:0000256" key="3">
    <source>
        <dbReference type="ARBA" id="ARBA00022574"/>
    </source>
</evidence>
<dbReference type="InterPro" id="IPR015943">
    <property type="entry name" value="WD40/YVTN_repeat-like_dom_sf"/>
</dbReference>
<reference evidence="11" key="1">
    <citation type="submission" date="2018-01" db="EMBL/GenBank/DDBJ databases">
        <authorList>
            <person name="Mao J.F."/>
        </authorList>
    </citation>
    <scope>NUCLEOTIDE SEQUENCE</scope>
    <source>
        <strain evidence="11">Huo1</strain>
        <tissue evidence="11">Leaf</tissue>
    </source>
</reference>
<evidence type="ECO:0000256" key="7">
    <source>
        <dbReference type="ARBA" id="ARBA00023306"/>
    </source>
</evidence>
<keyword evidence="3 8" id="KW-0853">WD repeat</keyword>
<feature type="region of interest" description="Disordered" evidence="9">
    <location>
        <begin position="549"/>
        <end position="575"/>
    </location>
</feature>
<gene>
    <name evidence="11" type="ORF">SASPL_136684</name>
</gene>
<feature type="region of interest" description="Disordered" evidence="9">
    <location>
        <begin position="134"/>
        <end position="177"/>
    </location>
</feature>
<feature type="compositionally biased region" description="Gly residues" evidence="9">
    <location>
        <begin position="110"/>
        <end position="122"/>
    </location>
</feature>
<sequence>MDNAQRRNRGLNLPASMSETSLQLKTLSSVSPIKLTSPLKSMSPRTIANLSPSKSTSSCSDRFIPCRSSSRLHTFGLIEKASSVKEGGGASDAYNRLLKTELFGTDFGSGDFGSGGDRGGGSPISPSKNMLRFKTEQHSSGPNSPFSQSILGQDSVGSGEAATPPKPPRKVPKTPHKVLDAPSLQDDFYLNLVDWSSQNVLAVGLGTCVYLWSASNSKVTKLCDLGPNDSVCSVQWTREGSYISVGTSLGQVQVWDGTQCKRLRTMSGHQTRAGVLAWSSRILSSGSRDRNILQHDLRVPSDYISKLIGHKSEVCGLKWSHDDRELASGGNDNQLLVWNQHSQQPILRLTEHTAAVKAITWSPHQNGLLASGGGTADRCIRFWNTTSGNQLNSVDTGSQVCNLAWSKNVNEIVSTHGYSQNQIMVWKYPTMSKVATLTGHGLRVLYLAMSPDGQTIVTGAGDETLRFWNVFPSVKTPVSTGEGHWPLVFRKNSNQMTNRTESGVVTSAGVIRGLEQFPASGGSLDSTAMAFEHLLTSLARVEARFDAMERRQSVAHPPPWPDPDPPFDDGQRGRGYSAMNMPILATAMAAASHPLLGFDGAHARGSYNMPHSEGMPWDASGSSSAGFRPDQTQHGFAGPPQGRFLPPNSETTQWDRYGVNAGQSRGRHATVWDNPALRLDNRTGRHVPASENAWDRREEGPYSHLQRLDHGRLDQPRFDHHLGRQPTEWDNPAHRLENRSGRHMSTWDNAWGRHDGASYSNTPRYDQFSQEQARYEKMKAPCFDGSDEANLRAIRVHVDENQKIGPVGIEDHFQQIQSDGFDLVSPEPQPRRLSEEWLAYLVELCVINKKDESEFSKKLEENSKRPVSRAKPELSNSACSGALFTAVDIPTAKSSARIPSSTDKAASLLVIPETRGHMSDRMTENPFCCK</sequence>
<keyword evidence="6" id="KW-0498">Mitosis</keyword>
<dbReference type="PROSITE" id="PS00678">
    <property type="entry name" value="WD_REPEATS_1"/>
    <property type="match status" value="1"/>
</dbReference>
<dbReference type="Proteomes" id="UP000298416">
    <property type="component" value="Unassembled WGS sequence"/>
</dbReference>
<dbReference type="PROSITE" id="PS50082">
    <property type="entry name" value="WD_REPEATS_2"/>
    <property type="match status" value="3"/>
</dbReference>
<keyword evidence="4" id="KW-0132">Cell division</keyword>
<reference evidence="11" key="2">
    <citation type="submission" date="2020-08" db="EMBL/GenBank/DDBJ databases">
        <title>Plant Genome Project.</title>
        <authorList>
            <person name="Zhang R.-G."/>
        </authorList>
    </citation>
    <scope>NUCLEOTIDE SEQUENCE</scope>
    <source>
        <strain evidence="11">Huo1</strain>
        <tissue evidence="11">Leaf</tissue>
    </source>
</reference>
<dbReference type="GO" id="GO:0051301">
    <property type="term" value="P:cell division"/>
    <property type="evidence" value="ECO:0007669"/>
    <property type="project" value="UniProtKB-KW"/>
</dbReference>
<dbReference type="CDD" id="cd00200">
    <property type="entry name" value="WD40"/>
    <property type="match status" value="1"/>
</dbReference>
<dbReference type="EMBL" id="PNBA02000013">
    <property type="protein sequence ID" value="KAG6404436.1"/>
    <property type="molecule type" value="Genomic_DNA"/>
</dbReference>
<evidence type="ECO:0000313" key="12">
    <source>
        <dbReference type="Proteomes" id="UP000298416"/>
    </source>
</evidence>
<dbReference type="GO" id="GO:0031145">
    <property type="term" value="P:anaphase-promoting complex-dependent catabolic process"/>
    <property type="evidence" value="ECO:0007669"/>
    <property type="project" value="TreeGrafter"/>
</dbReference>
<evidence type="ECO:0000256" key="9">
    <source>
        <dbReference type="SAM" id="MobiDB-lite"/>
    </source>
</evidence>
<dbReference type="Pfam" id="PF24807">
    <property type="entry name" value="WD40_CDC20-Fz"/>
    <property type="match status" value="1"/>
</dbReference>
<accession>A0A8X8X086</accession>
<comment type="pathway">
    <text evidence="1">Protein modification; protein ubiquitination.</text>
</comment>
<dbReference type="FunFam" id="2.130.10.10:FF:000025">
    <property type="entry name" value="FIZZY-related 2 isoform 1"/>
    <property type="match status" value="1"/>
</dbReference>
<comment type="similarity">
    <text evidence="2">Belongs to the WD repeat CDC20/Fizzy family.</text>
</comment>
<dbReference type="InterPro" id="IPR033010">
    <property type="entry name" value="Cdc20/Fizzy"/>
</dbReference>
<dbReference type="AlphaFoldDB" id="A0A8X8X086"/>
<proteinExistence type="inferred from homology"/>
<dbReference type="GO" id="GO:0005680">
    <property type="term" value="C:anaphase-promoting complex"/>
    <property type="evidence" value="ECO:0007669"/>
    <property type="project" value="TreeGrafter"/>
</dbReference>
<protein>
    <recommendedName>
        <fullName evidence="10">CDC20/Fizzy WD40 domain-containing protein</fullName>
    </recommendedName>
</protein>
<dbReference type="SUPFAM" id="SSF50978">
    <property type="entry name" value="WD40 repeat-like"/>
    <property type="match status" value="1"/>
</dbReference>
<dbReference type="SMART" id="SM00320">
    <property type="entry name" value="WD40"/>
    <property type="match status" value="7"/>
</dbReference>
<feature type="domain" description="CDC20/Fizzy WD40" evidence="10">
    <location>
        <begin position="179"/>
        <end position="468"/>
    </location>
</feature>
<name>A0A8X8X086_SALSN</name>
<dbReference type="InterPro" id="IPR036322">
    <property type="entry name" value="WD40_repeat_dom_sf"/>
</dbReference>
<dbReference type="Gene3D" id="2.130.10.10">
    <property type="entry name" value="YVTN repeat-like/Quinoprotein amine dehydrogenase"/>
    <property type="match status" value="1"/>
</dbReference>
<evidence type="ECO:0000256" key="2">
    <source>
        <dbReference type="ARBA" id="ARBA00006445"/>
    </source>
</evidence>
<feature type="repeat" description="WD" evidence="8">
    <location>
        <begin position="437"/>
        <end position="470"/>
    </location>
</feature>